<evidence type="ECO:0000256" key="1">
    <source>
        <dbReference type="SAM" id="MobiDB-lite"/>
    </source>
</evidence>
<reference evidence="2" key="1">
    <citation type="submission" date="2020-06" db="EMBL/GenBank/DDBJ databases">
        <title>Whole Genome Sequence of Bradyrhizobium sp. Strain 66S1MB.</title>
        <authorList>
            <person name="Bromfield E."/>
            <person name="Cloutier S."/>
        </authorList>
    </citation>
    <scope>NUCLEOTIDE SEQUENCE</scope>
    <source>
        <strain evidence="2">66S1MB</strain>
    </source>
</reference>
<name>A0A973WQL3_9BRAD</name>
<gene>
    <name evidence="2" type="ORF">HU230_23375</name>
</gene>
<dbReference type="AlphaFoldDB" id="A0A973WQL3"/>
<protein>
    <submittedName>
        <fullName evidence="2">GcrA cell cycle regulator</fullName>
    </submittedName>
</protein>
<dbReference type="RefSeq" id="WP_176532129.1">
    <property type="nucleotide sequence ID" value="NZ_CP088022.1"/>
</dbReference>
<dbReference type="EMBL" id="JABWSX010000001">
    <property type="protein sequence ID" value="NVL08646.1"/>
    <property type="molecule type" value="Genomic_DNA"/>
</dbReference>
<proteinExistence type="predicted"/>
<feature type="region of interest" description="Disordered" evidence="1">
    <location>
        <begin position="45"/>
        <end position="76"/>
    </location>
</feature>
<comment type="caution">
    <text evidence="2">The sequence shown here is derived from an EMBL/GenBank/DDBJ whole genome shotgun (WGS) entry which is preliminary data.</text>
</comment>
<dbReference type="Pfam" id="PF07750">
    <property type="entry name" value="GcrA"/>
    <property type="match status" value="1"/>
</dbReference>
<sequence length="168" mass="18495">MNAVTWTPDRIERLTTLWKANQMSAAEIGAEMGISRSAVIGKANRLGLTDRRRPPTFGRPPRERASRPRVTRGDDPRRITRVASALAMVSERVDVAFTAPPECKPIPLVELTDEKCHWPIGAVGDDDFGFCGHSSLRGLPYCAAHTRVAHRPAANDAKVGIVERGNFR</sequence>
<dbReference type="InterPro" id="IPR011681">
    <property type="entry name" value="GcrA"/>
</dbReference>
<dbReference type="Gene3D" id="1.10.10.60">
    <property type="entry name" value="Homeodomain-like"/>
    <property type="match status" value="1"/>
</dbReference>
<accession>A0A973WQL3</accession>
<feature type="compositionally biased region" description="Basic and acidic residues" evidence="1">
    <location>
        <begin position="60"/>
        <end position="76"/>
    </location>
</feature>
<evidence type="ECO:0000313" key="2">
    <source>
        <dbReference type="EMBL" id="NVL08646.1"/>
    </source>
</evidence>
<organism evidence="2">
    <name type="scientific">Bradyrhizobium quebecense</name>
    <dbReference type="NCBI Taxonomy" id="2748629"/>
    <lineage>
        <taxon>Bacteria</taxon>
        <taxon>Pseudomonadati</taxon>
        <taxon>Pseudomonadota</taxon>
        <taxon>Alphaproteobacteria</taxon>
        <taxon>Hyphomicrobiales</taxon>
        <taxon>Nitrobacteraceae</taxon>
        <taxon>Bradyrhizobium</taxon>
    </lineage>
</organism>